<dbReference type="PANTHER" id="PTHR31205">
    <property type="entry name" value="ACTIN CROSS-LINKING PROTEIN (DUF569)"/>
    <property type="match status" value="1"/>
</dbReference>
<gene>
    <name evidence="3" type="ORF">F2Q68_00046179</name>
</gene>
<dbReference type="InterPro" id="IPR008999">
    <property type="entry name" value="Actin-crosslinking"/>
</dbReference>
<sequence length="88" mass="9604">MLGATGHKVVQSRRTGDGDPAGEWKPVTDGSKVKLKSRNGGNFLRANGGMPPWRNSVTHDIPNRSATQDCVVWEVDVVEIMERSQETG</sequence>
<dbReference type="SUPFAM" id="SSF50405">
    <property type="entry name" value="Actin-crosslinking proteins"/>
    <property type="match status" value="1"/>
</dbReference>
<reference evidence="3" key="1">
    <citation type="submission" date="2019-12" db="EMBL/GenBank/DDBJ databases">
        <title>Genome sequencing and annotation of Brassica cretica.</title>
        <authorList>
            <person name="Studholme D.J."/>
            <person name="Sarris P.F."/>
        </authorList>
    </citation>
    <scope>NUCLEOTIDE SEQUENCE</scope>
    <source>
        <strain evidence="3">PFS-001/15</strain>
        <tissue evidence="3">Leaf</tissue>
    </source>
</reference>
<comment type="caution">
    <text evidence="3">The sequence shown here is derived from an EMBL/GenBank/DDBJ whole genome shotgun (WGS) entry which is preliminary data.</text>
</comment>
<feature type="domain" description="DUF569" evidence="2">
    <location>
        <begin position="1"/>
        <end position="73"/>
    </location>
</feature>
<evidence type="ECO:0000256" key="1">
    <source>
        <dbReference type="SAM" id="MobiDB-lite"/>
    </source>
</evidence>
<organism evidence="3 4">
    <name type="scientific">Brassica cretica</name>
    <name type="common">Mustard</name>
    <dbReference type="NCBI Taxonomy" id="69181"/>
    <lineage>
        <taxon>Eukaryota</taxon>
        <taxon>Viridiplantae</taxon>
        <taxon>Streptophyta</taxon>
        <taxon>Embryophyta</taxon>
        <taxon>Tracheophyta</taxon>
        <taxon>Spermatophyta</taxon>
        <taxon>Magnoliopsida</taxon>
        <taxon>eudicotyledons</taxon>
        <taxon>Gunneridae</taxon>
        <taxon>Pentapetalae</taxon>
        <taxon>rosids</taxon>
        <taxon>malvids</taxon>
        <taxon>Brassicales</taxon>
        <taxon>Brassicaceae</taxon>
        <taxon>Brassiceae</taxon>
        <taxon>Brassica</taxon>
    </lineage>
</organism>
<evidence type="ECO:0000313" key="3">
    <source>
        <dbReference type="EMBL" id="KAF2607883.1"/>
    </source>
</evidence>
<dbReference type="PANTHER" id="PTHR31205:SF50">
    <property type="entry name" value="DUF569 DOMAIN-CONTAINING PROTEIN"/>
    <property type="match status" value="1"/>
</dbReference>
<evidence type="ECO:0000259" key="2">
    <source>
        <dbReference type="Pfam" id="PF04601"/>
    </source>
</evidence>
<feature type="region of interest" description="Disordered" evidence="1">
    <location>
        <begin position="1"/>
        <end position="61"/>
    </location>
</feature>
<protein>
    <recommendedName>
        <fullName evidence="2">DUF569 domain-containing protein</fullName>
    </recommendedName>
</protein>
<proteinExistence type="predicted"/>
<name>A0A8S9LRQ3_BRACR</name>
<dbReference type="EMBL" id="QGKW02000276">
    <property type="protein sequence ID" value="KAF2607883.1"/>
    <property type="molecule type" value="Genomic_DNA"/>
</dbReference>
<dbReference type="AlphaFoldDB" id="A0A8S9LRQ3"/>
<dbReference type="Proteomes" id="UP000712281">
    <property type="component" value="Unassembled WGS sequence"/>
</dbReference>
<accession>A0A8S9LRQ3</accession>
<dbReference type="InterPro" id="IPR007679">
    <property type="entry name" value="DUF569"/>
</dbReference>
<dbReference type="Pfam" id="PF04601">
    <property type="entry name" value="DUF569"/>
    <property type="match status" value="1"/>
</dbReference>
<evidence type="ECO:0000313" key="4">
    <source>
        <dbReference type="Proteomes" id="UP000712281"/>
    </source>
</evidence>